<organism evidence="1 2">
    <name type="scientific">Granulicatella elegans ATCC 700633</name>
    <dbReference type="NCBI Taxonomy" id="626369"/>
    <lineage>
        <taxon>Bacteria</taxon>
        <taxon>Bacillati</taxon>
        <taxon>Bacillota</taxon>
        <taxon>Bacilli</taxon>
        <taxon>Lactobacillales</taxon>
        <taxon>Carnobacteriaceae</taxon>
        <taxon>Granulicatella</taxon>
    </lineage>
</organism>
<accession>D0BK04</accession>
<dbReference type="EMBL" id="ACRF02000014">
    <property type="protein sequence ID" value="EEW93407.1"/>
    <property type="molecule type" value="Genomic_DNA"/>
</dbReference>
<reference evidence="1" key="2">
    <citation type="submission" date="2011-10" db="EMBL/GenBank/DDBJ databases">
        <title>The Genome Sequence of Granulicatella elegans ATCC 700633.</title>
        <authorList>
            <consortium name="The Broad Institute Genome Sequencing Platform"/>
            <consortium name="The Broad Institute Genome Sequencing Center for Infectious Disease"/>
            <person name="Earl A."/>
            <person name="Ward D."/>
            <person name="Feldgarden M."/>
            <person name="Gevers D."/>
            <person name="Sibley C.D."/>
            <person name="Field T.R."/>
            <person name="Grinwis M."/>
            <person name="Eshaghurshan C.S."/>
            <person name="Surette M.G."/>
            <person name="Young S.K."/>
            <person name="Zeng Q."/>
            <person name="Gargeya S."/>
            <person name="Fitzgerald M."/>
            <person name="Haas B."/>
            <person name="Abouelleil A."/>
            <person name="Alvarado L."/>
            <person name="Arachchi H.M."/>
            <person name="Berlin A."/>
            <person name="Brown A."/>
            <person name="Chapman S.B."/>
            <person name="Chen Z."/>
            <person name="Dunbar C."/>
            <person name="Freedman E."/>
            <person name="Gearin G."/>
            <person name="Goldberg J."/>
            <person name="Griggs A."/>
            <person name="Gujja S."/>
            <person name="Heiman D."/>
            <person name="Howarth C."/>
            <person name="Larson L."/>
            <person name="Lui A."/>
            <person name="MacDonald P.J.P."/>
            <person name="Montmayeur A."/>
            <person name="Murphy C."/>
            <person name="Neiman D."/>
            <person name="Pearson M."/>
            <person name="Priest M."/>
            <person name="Roberts A."/>
            <person name="Saif S."/>
            <person name="Shea T."/>
            <person name="Shenoy N."/>
            <person name="Sisk P."/>
            <person name="Stolte C."/>
            <person name="Sykes S."/>
            <person name="Wortman J."/>
            <person name="Nusbaum C."/>
            <person name="Birren B."/>
        </authorList>
    </citation>
    <scope>NUCLEOTIDE SEQUENCE [LARGE SCALE GENOMIC DNA]</scope>
    <source>
        <strain evidence="1">ATCC 700633</strain>
    </source>
</reference>
<sequence length="53" mass="6209">MTDKEKVKQIAEKYNKSIAELSEKATAKEFKYVMSYIAQEANRRQRELVGIKD</sequence>
<dbReference type="RefSeq" id="WP_006702563.1">
    <property type="nucleotide sequence ID" value="NZ_KI391971.1"/>
</dbReference>
<keyword evidence="2" id="KW-1185">Reference proteome</keyword>
<dbReference type="STRING" id="626369.HMPREF0446_00289"/>
<protein>
    <submittedName>
        <fullName evidence="1">Uncharacterized protein</fullName>
    </submittedName>
</protein>
<proteinExistence type="predicted"/>
<reference evidence="1" key="1">
    <citation type="submission" date="2009-09" db="EMBL/GenBank/DDBJ databases">
        <authorList>
            <consortium name="The Broad Institute Genome Sequencing Platform"/>
            <person name="Ward D."/>
            <person name="Feldgarden M."/>
            <person name="Earl A."/>
            <person name="Young S.K."/>
            <person name="Zeng Q."/>
            <person name="Koehrsen M."/>
            <person name="Alvarado L."/>
            <person name="Berlin A."/>
            <person name="Bochicchio J."/>
            <person name="Borenstein D."/>
            <person name="Chapman S.B."/>
            <person name="Chen Z."/>
            <person name="Engels R."/>
            <person name="Freedman E."/>
            <person name="Gellesch M."/>
            <person name="Goldberg J."/>
            <person name="Griggs A."/>
            <person name="Gujja S."/>
            <person name="Heilman E."/>
            <person name="Heiman D."/>
            <person name="Hepburn T."/>
            <person name="Howarth C."/>
            <person name="Jen D."/>
            <person name="Larson L."/>
            <person name="Lewis B."/>
            <person name="Mehta T."/>
            <person name="Park D."/>
            <person name="Pearson M."/>
            <person name="Roberts A."/>
            <person name="Saif S."/>
            <person name="Shea T."/>
            <person name="Shenoy N."/>
            <person name="Sisk P."/>
            <person name="Stolte C."/>
            <person name="Sykes S."/>
            <person name="Thomson T."/>
            <person name="Walk T."/>
            <person name="White J."/>
            <person name="Yandava C."/>
            <person name="Sibley C.D."/>
            <person name="Field T.R."/>
            <person name="Grinwis M."/>
            <person name="Eshaghurshan C.S."/>
            <person name="Surette M.G."/>
            <person name="Haas B."/>
            <person name="Nusbaum C."/>
            <person name="Birren B."/>
        </authorList>
    </citation>
    <scope>NUCLEOTIDE SEQUENCE [LARGE SCALE GENOMIC DNA]</scope>
    <source>
        <strain evidence="1">ATCC 700633</strain>
    </source>
</reference>
<dbReference type="Proteomes" id="UP000002939">
    <property type="component" value="Unassembled WGS sequence"/>
</dbReference>
<dbReference type="AlphaFoldDB" id="D0BK04"/>
<gene>
    <name evidence="1" type="ORF">HMPREF0446_00289</name>
</gene>
<name>D0BK04_9LACT</name>
<evidence type="ECO:0000313" key="2">
    <source>
        <dbReference type="Proteomes" id="UP000002939"/>
    </source>
</evidence>
<comment type="caution">
    <text evidence="1">The sequence shown here is derived from an EMBL/GenBank/DDBJ whole genome shotgun (WGS) entry which is preliminary data.</text>
</comment>
<evidence type="ECO:0000313" key="1">
    <source>
        <dbReference type="EMBL" id="EEW93407.1"/>
    </source>
</evidence>
<dbReference type="HOGENOM" id="CLU_205391_0_0_9"/>